<reference evidence="1 2" key="1">
    <citation type="submission" date="2024-09" db="EMBL/GenBank/DDBJ databases">
        <authorList>
            <person name="Sun Q."/>
            <person name="Mori K."/>
        </authorList>
    </citation>
    <scope>NUCLEOTIDE SEQUENCE [LARGE SCALE GENOMIC DNA]</scope>
    <source>
        <strain evidence="1 2">JCM 3324</strain>
    </source>
</reference>
<evidence type="ECO:0000313" key="1">
    <source>
        <dbReference type="EMBL" id="MFB9474815.1"/>
    </source>
</evidence>
<evidence type="ECO:0008006" key="3">
    <source>
        <dbReference type="Google" id="ProtNLM"/>
    </source>
</evidence>
<dbReference type="RefSeq" id="WP_345393909.1">
    <property type="nucleotide sequence ID" value="NZ_BAAAXS010000001.1"/>
</dbReference>
<evidence type="ECO:0000313" key="2">
    <source>
        <dbReference type="Proteomes" id="UP001589568"/>
    </source>
</evidence>
<keyword evidence="2" id="KW-1185">Reference proteome</keyword>
<name>A0ABV5NWW7_9ACTN</name>
<gene>
    <name evidence="1" type="ORF">ACFFR3_35430</name>
</gene>
<organism evidence="1 2">
    <name type="scientific">Nonomuraea salmonea</name>
    <dbReference type="NCBI Taxonomy" id="46181"/>
    <lineage>
        <taxon>Bacteria</taxon>
        <taxon>Bacillati</taxon>
        <taxon>Actinomycetota</taxon>
        <taxon>Actinomycetes</taxon>
        <taxon>Streptosporangiales</taxon>
        <taxon>Streptosporangiaceae</taxon>
        <taxon>Nonomuraea</taxon>
    </lineage>
</organism>
<comment type="caution">
    <text evidence="1">The sequence shown here is derived from an EMBL/GenBank/DDBJ whole genome shotgun (WGS) entry which is preliminary data.</text>
</comment>
<dbReference type="Proteomes" id="UP001589568">
    <property type="component" value="Unassembled WGS sequence"/>
</dbReference>
<sequence length="43" mass="4568">MSFVLDLQVKSVSEGRAADGPEPQSLSFFSPVTCFSTTSVVLC</sequence>
<accession>A0ABV5NWW7</accession>
<protein>
    <recommendedName>
        <fullName evidence="3">SapB/AmfS family lantipeptide</fullName>
    </recommendedName>
</protein>
<dbReference type="EMBL" id="JBHMCF010000040">
    <property type="protein sequence ID" value="MFB9474815.1"/>
    <property type="molecule type" value="Genomic_DNA"/>
</dbReference>
<proteinExistence type="predicted"/>